<evidence type="ECO:0000256" key="2">
    <source>
        <dbReference type="ARBA" id="ARBA00023125"/>
    </source>
</evidence>
<dbReference type="PROSITE" id="PS50943">
    <property type="entry name" value="HTH_CROC1"/>
    <property type="match status" value="1"/>
</dbReference>
<evidence type="ECO:0000256" key="3">
    <source>
        <dbReference type="ARBA" id="ARBA00023163"/>
    </source>
</evidence>
<evidence type="ECO:0000313" key="6">
    <source>
        <dbReference type="Proteomes" id="UP000199410"/>
    </source>
</evidence>
<dbReference type="InterPro" id="IPR001387">
    <property type="entry name" value="Cro/C1-type_HTH"/>
</dbReference>
<dbReference type="Pfam" id="PF00717">
    <property type="entry name" value="Peptidase_S24"/>
    <property type="match status" value="1"/>
</dbReference>
<evidence type="ECO:0000256" key="1">
    <source>
        <dbReference type="ARBA" id="ARBA00023015"/>
    </source>
</evidence>
<accession>A0A1H9HEH2</accession>
<evidence type="ECO:0000313" key="5">
    <source>
        <dbReference type="EMBL" id="SEQ60688.1"/>
    </source>
</evidence>
<gene>
    <name evidence="5" type="ORF">SAMN02787113_02003</name>
</gene>
<protein>
    <submittedName>
        <fullName evidence="5">Repressor LexA</fullName>
    </submittedName>
</protein>
<sequence length="232" mass="26667">MPKREITATEQRQIVARNLTSLLEKTNKKKIDVFKDLEKYGVSETTVYSWFNGKKYPRIDKIQLLADYFGVLKSDITEDKTISSGEGNNIYTFNSLREYPYIPTTVSAGLPINIDGLDDFDTISIPDELLGKYAGDEEIFFMKVNGDSMNKIIPHKSLIGVKPVKIQELKSKDIVVYSECFDYSVKRFYQDGNKLIFRPESYDNLFTDKITTIENDELRIHGKVVTYIVNLD</sequence>
<dbReference type="InterPro" id="IPR015927">
    <property type="entry name" value="Peptidase_S24_S26A/B/C"/>
</dbReference>
<keyword evidence="3" id="KW-0804">Transcription</keyword>
<dbReference type="PANTHER" id="PTHR40661">
    <property type="match status" value="1"/>
</dbReference>
<keyword evidence="1" id="KW-0805">Transcription regulation</keyword>
<dbReference type="InterPro" id="IPR036286">
    <property type="entry name" value="LexA/Signal_pep-like_sf"/>
</dbReference>
<dbReference type="GO" id="GO:0003677">
    <property type="term" value="F:DNA binding"/>
    <property type="evidence" value="ECO:0007669"/>
    <property type="project" value="UniProtKB-KW"/>
</dbReference>
<dbReference type="SUPFAM" id="SSF47413">
    <property type="entry name" value="lambda repressor-like DNA-binding domains"/>
    <property type="match status" value="1"/>
</dbReference>
<dbReference type="CDD" id="cd00093">
    <property type="entry name" value="HTH_XRE"/>
    <property type="match status" value="1"/>
</dbReference>
<dbReference type="CDD" id="cd06462">
    <property type="entry name" value="Peptidase_S24_S26"/>
    <property type="match status" value="1"/>
</dbReference>
<dbReference type="Gene3D" id="2.10.109.10">
    <property type="entry name" value="Umud Fragment, subunit A"/>
    <property type="match status" value="1"/>
</dbReference>
<dbReference type="InterPro" id="IPR010982">
    <property type="entry name" value="Lambda_DNA-bd_dom_sf"/>
</dbReference>
<reference evidence="5 6" key="1">
    <citation type="submission" date="2016-10" db="EMBL/GenBank/DDBJ databases">
        <authorList>
            <person name="Varghese N."/>
            <person name="Submissions S."/>
        </authorList>
    </citation>
    <scope>NUCLEOTIDE SEQUENCE [LARGE SCALE GENOMIC DNA]</scope>
    <source>
        <strain evidence="5 6">TC-13</strain>
    </source>
</reference>
<organism evidence="5 6">
    <name type="scientific">Lysinibacillus fusiformis</name>
    <dbReference type="NCBI Taxonomy" id="28031"/>
    <lineage>
        <taxon>Bacteria</taxon>
        <taxon>Bacillati</taxon>
        <taxon>Bacillota</taxon>
        <taxon>Bacilli</taxon>
        <taxon>Bacillales</taxon>
        <taxon>Bacillaceae</taxon>
        <taxon>Lysinibacillus</taxon>
    </lineage>
</organism>
<dbReference type="EMBL" id="FOEL01000006">
    <property type="protein sequence ID" value="SEQ60688.1"/>
    <property type="molecule type" value="Genomic_DNA"/>
</dbReference>
<dbReference type="AlphaFoldDB" id="A0A1H9HEH2"/>
<dbReference type="SUPFAM" id="SSF51306">
    <property type="entry name" value="LexA/Signal peptidase"/>
    <property type="match status" value="1"/>
</dbReference>
<dbReference type="Pfam" id="PF01381">
    <property type="entry name" value="HTH_3"/>
    <property type="match status" value="1"/>
</dbReference>
<name>A0A1H9HEH2_9BACI</name>
<dbReference type="Proteomes" id="UP000199410">
    <property type="component" value="Unassembled WGS sequence"/>
</dbReference>
<keyword evidence="2" id="KW-0238">DNA-binding</keyword>
<evidence type="ECO:0000259" key="4">
    <source>
        <dbReference type="PROSITE" id="PS50943"/>
    </source>
</evidence>
<feature type="domain" description="HTH cro/C1-type" evidence="4">
    <location>
        <begin position="41"/>
        <end position="76"/>
    </location>
</feature>
<dbReference type="Gene3D" id="1.10.260.40">
    <property type="entry name" value="lambda repressor-like DNA-binding domains"/>
    <property type="match status" value="1"/>
</dbReference>
<proteinExistence type="predicted"/>
<dbReference type="PANTHER" id="PTHR40661:SF1">
    <property type="entry name" value="HTH CRO_C1-TYPE DOMAIN-CONTAINING PROTEIN"/>
    <property type="match status" value="1"/>
</dbReference>
<comment type="caution">
    <text evidence="5">The sequence shown here is derived from an EMBL/GenBank/DDBJ whole genome shotgun (WGS) entry which is preliminary data.</text>
</comment>
<dbReference type="RefSeq" id="WP_170844101.1">
    <property type="nucleotide sequence ID" value="NZ_FMVP01000006.1"/>
</dbReference>